<evidence type="ECO:0000313" key="1">
    <source>
        <dbReference type="EMBL" id="CAK5063293.1"/>
    </source>
</evidence>
<evidence type="ECO:0000313" key="2">
    <source>
        <dbReference type="Proteomes" id="UP001497535"/>
    </source>
</evidence>
<dbReference type="Proteomes" id="UP001497535">
    <property type="component" value="Unassembled WGS sequence"/>
</dbReference>
<accession>A0ACB0YV97</accession>
<proteinExistence type="predicted"/>
<protein>
    <submittedName>
        <fullName evidence="1">Uncharacterized protein</fullName>
    </submittedName>
</protein>
<name>A0ACB0YV97_MELEN</name>
<keyword evidence="2" id="KW-1185">Reference proteome</keyword>
<organism evidence="1 2">
    <name type="scientific">Meloidogyne enterolobii</name>
    <name type="common">Root-knot nematode worm</name>
    <name type="synonym">Meloidogyne mayaguensis</name>
    <dbReference type="NCBI Taxonomy" id="390850"/>
    <lineage>
        <taxon>Eukaryota</taxon>
        <taxon>Metazoa</taxon>
        <taxon>Ecdysozoa</taxon>
        <taxon>Nematoda</taxon>
        <taxon>Chromadorea</taxon>
        <taxon>Rhabditida</taxon>
        <taxon>Tylenchina</taxon>
        <taxon>Tylenchomorpha</taxon>
        <taxon>Tylenchoidea</taxon>
        <taxon>Meloidogynidae</taxon>
        <taxon>Meloidogyninae</taxon>
        <taxon>Meloidogyne</taxon>
    </lineage>
</organism>
<sequence length="96" mass="11319">MFKNYILINLFIFLLICSVYYSKADILEGVEDPSKDSKKLESFTNDGEEKNIERKRRWGYGWGGYGYGCCWGGWGGYGYGGYGWGWRRRWWGWGKK</sequence>
<dbReference type="EMBL" id="CAVMJV010000018">
    <property type="protein sequence ID" value="CAK5063293.1"/>
    <property type="molecule type" value="Genomic_DNA"/>
</dbReference>
<reference evidence="1" key="1">
    <citation type="submission" date="2023-11" db="EMBL/GenBank/DDBJ databases">
        <authorList>
            <person name="Poullet M."/>
        </authorList>
    </citation>
    <scope>NUCLEOTIDE SEQUENCE</scope>
    <source>
        <strain evidence="1">E1834</strain>
    </source>
</reference>
<comment type="caution">
    <text evidence="1">The sequence shown here is derived from an EMBL/GenBank/DDBJ whole genome shotgun (WGS) entry which is preliminary data.</text>
</comment>
<gene>
    <name evidence="1" type="ORF">MENTE1834_LOCUS16738</name>
</gene>